<dbReference type="EMBL" id="CAMAPF010000922">
    <property type="protein sequence ID" value="CAH9121984.1"/>
    <property type="molecule type" value="Genomic_DNA"/>
</dbReference>
<evidence type="ECO:0000313" key="1">
    <source>
        <dbReference type="EMBL" id="CAH9121984.1"/>
    </source>
</evidence>
<keyword evidence="2" id="KW-1185">Reference proteome</keyword>
<gene>
    <name evidence="1" type="ORF">CEPIT_LOCUS24124</name>
</gene>
<dbReference type="Proteomes" id="UP001152523">
    <property type="component" value="Unassembled WGS sequence"/>
</dbReference>
<reference evidence="1" key="1">
    <citation type="submission" date="2022-07" db="EMBL/GenBank/DDBJ databases">
        <authorList>
            <person name="Macas J."/>
            <person name="Novak P."/>
            <person name="Neumann P."/>
        </authorList>
    </citation>
    <scope>NUCLEOTIDE SEQUENCE</scope>
</reference>
<protein>
    <submittedName>
        <fullName evidence="1">Uncharacterized protein</fullName>
    </submittedName>
</protein>
<sequence length="101" mass="11469">MDFKARMQRGEYIPKSDHYLPDFDGFANTKERMRSASPPPGRFCPSGSFASSPVFTVRGMRVSPVLSFRLWTWSGRRFSIFVGVADLILSGDRRTLNRFSG</sequence>
<dbReference type="AlphaFoldDB" id="A0AAV0EDM0"/>
<proteinExistence type="predicted"/>
<organism evidence="1 2">
    <name type="scientific">Cuscuta epithymum</name>
    <dbReference type="NCBI Taxonomy" id="186058"/>
    <lineage>
        <taxon>Eukaryota</taxon>
        <taxon>Viridiplantae</taxon>
        <taxon>Streptophyta</taxon>
        <taxon>Embryophyta</taxon>
        <taxon>Tracheophyta</taxon>
        <taxon>Spermatophyta</taxon>
        <taxon>Magnoliopsida</taxon>
        <taxon>eudicotyledons</taxon>
        <taxon>Gunneridae</taxon>
        <taxon>Pentapetalae</taxon>
        <taxon>asterids</taxon>
        <taxon>lamiids</taxon>
        <taxon>Solanales</taxon>
        <taxon>Convolvulaceae</taxon>
        <taxon>Cuscuteae</taxon>
        <taxon>Cuscuta</taxon>
        <taxon>Cuscuta subgen. Cuscuta</taxon>
    </lineage>
</organism>
<comment type="caution">
    <text evidence="1">The sequence shown here is derived from an EMBL/GenBank/DDBJ whole genome shotgun (WGS) entry which is preliminary data.</text>
</comment>
<evidence type="ECO:0000313" key="2">
    <source>
        <dbReference type="Proteomes" id="UP001152523"/>
    </source>
</evidence>
<accession>A0AAV0EDM0</accession>
<name>A0AAV0EDM0_9ASTE</name>